<organism evidence="1 2">
    <name type="scientific">Microbacterium phage ValentiniPuff</name>
    <dbReference type="NCBI Taxonomy" id="2315705"/>
    <lineage>
        <taxon>Viruses</taxon>
        <taxon>Duplodnaviria</taxon>
        <taxon>Heunggongvirae</taxon>
        <taxon>Uroviricota</taxon>
        <taxon>Caudoviricetes</taxon>
        <taxon>Valentinivirus</taxon>
        <taxon>Valentinivirus valentinipuff</taxon>
    </lineage>
</organism>
<reference evidence="1 2" key="1">
    <citation type="submission" date="2018-08" db="EMBL/GenBank/DDBJ databases">
        <authorList>
            <person name="Preder H."/>
            <person name="Servin-Meza L.A."/>
            <person name="Bonilla J.A."/>
            <person name="Klyczek K."/>
            <person name="Garlena R.A."/>
            <person name="Russell D.A."/>
            <person name="Pope W.H."/>
            <person name="Jacobs-Sera D."/>
            <person name="Hatfull G.F."/>
        </authorList>
    </citation>
    <scope>NUCLEOTIDE SEQUENCE [LARGE SCALE GENOMIC DNA]</scope>
</reference>
<evidence type="ECO:0008006" key="3">
    <source>
        <dbReference type="Google" id="ProtNLM"/>
    </source>
</evidence>
<name>A0A386KSA5_9CAUD</name>
<gene>
    <name evidence="1" type="primary">76</name>
    <name evidence="1" type="ORF">SEA_VALENTINIPUFF_76</name>
</gene>
<sequence>MPVNDAYLNIAAAAGKAAVTHLSIHTATPNASGSNESTAPRKAAAFSTPSAGDYTLTGAILFEGGASGGPATHVGLWSALTGGTFLGYFALTGDQTFNAAGEYSLADLDINSAAA</sequence>
<dbReference type="Pfam" id="PF23140">
    <property type="entry name" value="Gp80"/>
    <property type="match status" value="1"/>
</dbReference>
<evidence type="ECO:0000313" key="1">
    <source>
        <dbReference type="EMBL" id="AYD87371.1"/>
    </source>
</evidence>
<dbReference type="Proteomes" id="UP000281993">
    <property type="component" value="Segment"/>
</dbReference>
<dbReference type="InterPro" id="IPR056908">
    <property type="entry name" value="Gp80-like"/>
</dbReference>
<keyword evidence="2" id="KW-1185">Reference proteome</keyword>
<evidence type="ECO:0000313" key="2">
    <source>
        <dbReference type="Proteomes" id="UP000281993"/>
    </source>
</evidence>
<dbReference type="EMBL" id="MH825712">
    <property type="protein sequence ID" value="AYD87371.1"/>
    <property type="molecule type" value="Genomic_DNA"/>
</dbReference>
<proteinExistence type="predicted"/>
<accession>A0A386KSA5</accession>
<protein>
    <recommendedName>
        <fullName evidence="3">Minor tail protein</fullName>
    </recommendedName>
</protein>